<reference evidence="2" key="1">
    <citation type="submission" date="2021-04" db="EMBL/GenBank/DDBJ databases">
        <authorList>
            <consortium name="Molecular Ecology Group"/>
        </authorList>
    </citation>
    <scope>NUCLEOTIDE SEQUENCE</scope>
</reference>
<evidence type="ECO:0000313" key="2">
    <source>
        <dbReference type="EMBL" id="CAG5127496.1"/>
    </source>
</evidence>
<evidence type="ECO:0000313" key="3">
    <source>
        <dbReference type="Proteomes" id="UP000678393"/>
    </source>
</evidence>
<feature type="compositionally biased region" description="Basic residues" evidence="1">
    <location>
        <begin position="1"/>
        <end position="10"/>
    </location>
</feature>
<sequence>VSRERQRWKKASNEEDDYNQSPHYPVVMRMTSDMSSVVAVQNLHCYGSQNKSQYDGNSPVHRSHSCVDNAETSYAHRSSKDCSTSIRKLQHLDKRLPRGQTLPANVRESE</sequence>
<protein>
    <submittedName>
        <fullName evidence="2">Uncharacterized protein</fullName>
    </submittedName>
</protein>
<dbReference type="EMBL" id="CAJHNH020002702">
    <property type="protein sequence ID" value="CAG5127496.1"/>
    <property type="molecule type" value="Genomic_DNA"/>
</dbReference>
<feature type="region of interest" description="Disordered" evidence="1">
    <location>
        <begin position="77"/>
        <end position="110"/>
    </location>
</feature>
<feature type="non-terminal residue" evidence="2">
    <location>
        <position position="110"/>
    </location>
</feature>
<proteinExistence type="predicted"/>
<feature type="region of interest" description="Disordered" evidence="1">
    <location>
        <begin position="1"/>
        <end position="22"/>
    </location>
</feature>
<organism evidence="2 3">
    <name type="scientific">Candidula unifasciata</name>
    <dbReference type="NCBI Taxonomy" id="100452"/>
    <lineage>
        <taxon>Eukaryota</taxon>
        <taxon>Metazoa</taxon>
        <taxon>Spiralia</taxon>
        <taxon>Lophotrochozoa</taxon>
        <taxon>Mollusca</taxon>
        <taxon>Gastropoda</taxon>
        <taxon>Heterobranchia</taxon>
        <taxon>Euthyneura</taxon>
        <taxon>Panpulmonata</taxon>
        <taxon>Eupulmonata</taxon>
        <taxon>Stylommatophora</taxon>
        <taxon>Helicina</taxon>
        <taxon>Helicoidea</taxon>
        <taxon>Geomitridae</taxon>
        <taxon>Candidula</taxon>
    </lineage>
</organism>
<gene>
    <name evidence="2" type="ORF">CUNI_LOCUS13054</name>
</gene>
<dbReference type="AlphaFoldDB" id="A0A8S3ZJT8"/>
<accession>A0A8S3ZJT8</accession>
<keyword evidence="3" id="KW-1185">Reference proteome</keyword>
<feature type="compositionally biased region" description="Polar residues" evidence="1">
    <location>
        <begin position="77"/>
        <end position="87"/>
    </location>
</feature>
<feature type="non-terminal residue" evidence="2">
    <location>
        <position position="1"/>
    </location>
</feature>
<evidence type="ECO:0000256" key="1">
    <source>
        <dbReference type="SAM" id="MobiDB-lite"/>
    </source>
</evidence>
<name>A0A8S3ZJT8_9EUPU</name>
<comment type="caution">
    <text evidence="2">The sequence shown here is derived from an EMBL/GenBank/DDBJ whole genome shotgun (WGS) entry which is preliminary data.</text>
</comment>
<dbReference type="Proteomes" id="UP000678393">
    <property type="component" value="Unassembled WGS sequence"/>
</dbReference>